<keyword evidence="1" id="KW-0812">Transmembrane</keyword>
<dbReference type="AlphaFoldDB" id="A0A915IRS8"/>
<reference evidence="3" key="1">
    <citation type="submission" date="2022-11" db="UniProtKB">
        <authorList>
            <consortium name="WormBaseParasite"/>
        </authorList>
    </citation>
    <scope>IDENTIFICATION</scope>
</reference>
<keyword evidence="2" id="KW-1185">Reference proteome</keyword>
<proteinExistence type="predicted"/>
<protein>
    <submittedName>
        <fullName evidence="3">Uncharacterized protein</fullName>
    </submittedName>
</protein>
<dbReference type="WBParaSite" id="nRc.2.0.1.t16094-RA">
    <property type="protein sequence ID" value="nRc.2.0.1.t16094-RA"/>
    <property type="gene ID" value="nRc.2.0.1.g16094"/>
</dbReference>
<name>A0A915IRS8_ROMCU</name>
<keyword evidence="1" id="KW-1133">Transmembrane helix</keyword>
<evidence type="ECO:0000313" key="3">
    <source>
        <dbReference type="WBParaSite" id="nRc.2.0.1.t16094-RA"/>
    </source>
</evidence>
<organism evidence="2 3">
    <name type="scientific">Romanomermis culicivorax</name>
    <name type="common">Nematode worm</name>
    <dbReference type="NCBI Taxonomy" id="13658"/>
    <lineage>
        <taxon>Eukaryota</taxon>
        <taxon>Metazoa</taxon>
        <taxon>Ecdysozoa</taxon>
        <taxon>Nematoda</taxon>
        <taxon>Enoplea</taxon>
        <taxon>Dorylaimia</taxon>
        <taxon>Mermithida</taxon>
        <taxon>Mermithoidea</taxon>
        <taxon>Mermithidae</taxon>
        <taxon>Romanomermis</taxon>
    </lineage>
</organism>
<feature type="transmembrane region" description="Helical" evidence="1">
    <location>
        <begin position="88"/>
        <end position="106"/>
    </location>
</feature>
<keyword evidence="1" id="KW-0472">Membrane</keyword>
<dbReference type="Proteomes" id="UP000887565">
    <property type="component" value="Unplaced"/>
</dbReference>
<accession>A0A915IRS8</accession>
<sequence>MWVNLSIAMAVKQKLVTMTLMAYKKATFEISPKSQIMGREKILAHNYLHQNNRELAISGCNNLGMIPTPRLSRSRDNRELRLKLERFGCNKFFGLILIATLVSVVHKKALLEK</sequence>
<evidence type="ECO:0000313" key="2">
    <source>
        <dbReference type="Proteomes" id="UP000887565"/>
    </source>
</evidence>
<evidence type="ECO:0000256" key="1">
    <source>
        <dbReference type="SAM" id="Phobius"/>
    </source>
</evidence>